<dbReference type="CDD" id="cd06091">
    <property type="entry name" value="KOW_NusG"/>
    <property type="match status" value="1"/>
</dbReference>
<protein>
    <recommendedName>
        <fullName evidence="8">Transcriptional activator RfaH</fullName>
    </recommendedName>
</protein>
<dbReference type="GO" id="GO:0031564">
    <property type="term" value="P:transcription antitermination"/>
    <property type="evidence" value="ECO:0007669"/>
    <property type="project" value="UniProtKB-KW"/>
</dbReference>
<dbReference type="InterPro" id="IPR043425">
    <property type="entry name" value="NusG-like"/>
</dbReference>
<dbReference type="GO" id="GO:0006354">
    <property type="term" value="P:DNA-templated transcription elongation"/>
    <property type="evidence" value="ECO:0007669"/>
    <property type="project" value="InterPro"/>
</dbReference>
<name>A0A291M4N0_9RHOB</name>
<evidence type="ECO:0000313" key="7">
    <source>
        <dbReference type="Proteomes" id="UP000219050"/>
    </source>
</evidence>
<dbReference type="PANTHER" id="PTHR30265">
    <property type="entry name" value="RHO-INTERACTING TRANSCRIPTION TERMINATION FACTOR NUSG"/>
    <property type="match status" value="1"/>
</dbReference>
<proteinExistence type="predicted"/>
<keyword evidence="2" id="KW-0805">Transcription regulation</keyword>
<dbReference type="Pfam" id="PF02357">
    <property type="entry name" value="NusG"/>
    <property type="match status" value="1"/>
</dbReference>
<dbReference type="SUPFAM" id="SSF50104">
    <property type="entry name" value="Translation proteins SH3-like domain"/>
    <property type="match status" value="1"/>
</dbReference>
<feature type="domain" description="KOW" evidence="5">
    <location>
        <begin position="128"/>
        <end position="155"/>
    </location>
</feature>
<dbReference type="OrthoDB" id="9787731at2"/>
<dbReference type="InterPro" id="IPR005824">
    <property type="entry name" value="KOW"/>
</dbReference>
<dbReference type="GO" id="GO:0005829">
    <property type="term" value="C:cytosol"/>
    <property type="evidence" value="ECO:0007669"/>
    <property type="project" value="TreeGrafter"/>
</dbReference>
<dbReference type="InterPro" id="IPR006645">
    <property type="entry name" value="NGN-like_dom"/>
</dbReference>
<dbReference type="PANTHER" id="PTHR30265:SF7">
    <property type="entry name" value="TRANSCRIPTION ANTITERMINATION PROTEIN RFAH"/>
    <property type="match status" value="1"/>
</dbReference>
<dbReference type="AlphaFoldDB" id="A0A291M4N0"/>
<dbReference type="Proteomes" id="UP000219050">
    <property type="component" value="Plasmid pDY25-D"/>
</dbReference>
<reference evidence="6 7" key="1">
    <citation type="submission" date="2017-05" db="EMBL/GenBank/DDBJ databases">
        <title>Comparative genomic and metabolic analysis of manganese-oxidizing mechanisms in Celeribater manganoxidans DY25T: its adaption to the environment of polymetallic nodule.</title>
        <authorList>
            <person name="Wang X."/>
        </authorList>
    </citation>
    <scope>NUCLEOTIDE SEQUENCE [LARGE SCALE GENOMIC DNA]</scope>
    <source>
        <strain evidence="6 7">DY25</strain>
        <plasmid evidence="7">pdy25-d</plasmid>
    </source>
</reference>
<dbReference type="EMBL" id="CP021408">
    <property type="protein sequence ID" value="ATI43936.1"/>
    <property type="molecule type" value="Genomic_DNA"/>
</dbReference>
<dbReference type="InterPro" id="IPR008991">
    <property type="entry name" value="Translation_prot_SH3-like_sf"/>
</dbReference>
<keyword evidence="1" id="KW-0889">Transcription antitermination</keyword>
<dbReference type="Gene3D" id="3.30.70.940">
    <property type="entry name" value="NusG, N-terminal domain"/>
    <property type="match status" value="1"/>
</dbReference>
<sequence length="182" mass="20378">MTRAYVMSLPQHSRSQNWFVAQLKPNGLAMAQRNLDRQGLQHFAPLRHESVRTPRGMSRRARALFPGYIFVTLEPFSPEWRAINATRGISRLVVSDPRRPRPLPDGFLDALRARCDASGTLMHSPPDTFAPGDRVRILSGPFAEIVAVVEHLDDTSRLRLMMDLMGQKVTVTLPAHSAEKAG</sequence>
<dbReference type="KEGG" id="cmag:CBW24_17485"/>
<dbReference type="SMART" id="SM00739">
    <property type="entry name" value="KOW"/>
    <property type="match status" value="1"/>
</dbReference>
<keyword evidence="7" id="KW-1185">Reference proteome</keyword>
<evidence type="ECO:0000259" key="5">
    <source>
        <dbReference type="SMART" id="SM00739"/>
    </source>
</evidence>
<dbReference type="InterPro" id="IPR036735">
    <property type="entry name" value="NGN_dom_sf"/>
</dbReference>
<keyword evidence="3" id="KW-0804">Transcription</keyword>
<gene>
    <name evidence="6" type="ORF">CBW24_17485</name>
</gene>
<evidence type="ECO:0000313" key="6">
    <source>
        <dbReference type="EMBL" id="ATI43936.1"/>
    </source>
</evidence>
<evidence type="ECO:0000256" key="1">
    <source>
        <dbReference type="ARBA" id="ARBA00022814"/>
    </source>
</evidence>
<evidence type="ECO:0000259" key="4">
    <source>
        <dbReference type="SMART" id="SM00738"/>
    </source>
</evidence>
<keyword evidence="6" id="KW-0614">Plasmid</keyword>
<evidence type="ECO:0000256" key="3">
    <source>
        <dbReference type="ARBA" id="ARBA00023163"/>
    </source>
</evidence>
<geneLocation type="plasmid" evidence="7">
    <name>pdy25-d</name>
</geneLocation>
<dbReference type="SMART" id="SM00738">
    <property type="entry name" value="NGN"/>
    <property type="match status" value="1"/>
</dbReference>
<accession>A0A291M4N0</accession>
<evidence type="ECO:0000256" key="2">
    <source>
        <dbReference type="ARBA" id="ARBA00023015"/>
    </source>
</evidence>
<dbReference type="RefSeq" id="WP_088664947.1">
    <property type="nucleotide sequence ID" value="NZ_CP021408.1"/>
</dbReference>
<feature type="domain" description="NusG-like N-terminal" evidence="4">
    <location>
        <begin position="15"/>
        <end position="115"/>
    </location>
</feature>
<organism evidence="6 7">
    <name type="scientific">Pacificitalea manganoxidans</name>
    <dbReference type="NCBI Taxonomy" id="1411902"/>
    <lineage>
        <taxon>Bacteria</taxon>
        <taxon>Pseudomonadati</taxon>
        <taxon>Pseudomonadota</taxon>
        <taxon>Alphaproteobacteria</taxon>
        <taxon>Rhodobacterales</taxon>
        <taxon>Paracoccaceae</taxon>
        <taxon>Pacificitalea</taxon>
    </lineage>
</organism>
<dbReference type="SUPFAM" id="SSF82679">
    <property type="entry name" value="N-utilization substance G protein NusG, N-terminal domain"/>
    <property type="match status" value="1"/>
</dbReference>
<evidence type="ECO:0008006" key="8">
    <source>
        <dbReference type="Google" id="ProtNLM"/>
    </source>
</evidence>